<sequence length="53" mass="5877">MKFLCHKGGQQPTMVKQLIRAPVSKPQPNNNFVWCTIEPSGTWGPCRGFGDST</sequence>
<dbReference type="EMBL" id="JAIWYP010000004">
    <property type="protein sequence ID" value="KAH3831777.1"/>
    <property type="molecule type" value="Genomic_DNA"/>
</dbReference>
<protein>
    <submittedName>
        <fullName evidence="1">Uncharacterized protein</fullName>
    </submittedName>
</protein>
<organism evidence="1 2">
    <name type="scientific">Dreissena polymorpha</name>
    <name type="common">Zebra mussel</name>
    <name type="synonym">Mytilus polymorpha</name>
    <dbReference type="NCBI Taxonomy" id="45954"/>
    <lineage>
        <taxon>Eukaryota</taxon>
        <taxon>Metazoa</taxon>
        <taxon>Spiralia</taxon>
        <taxon>Lophotrochozoa</taxon>
        <taxon>Mollusca</taxon>
        <taxon>Bivalvia</taxon>
        <taxon>Autobranchia</taxon>
        <taxon>Heteroconchia</taxon>
        <taxon>Euheterodonta</taxon>
        <taxon>Imparidentia</taxon>
        <taxon>Neoheterodontei</taxon>
        <taxon>Myida</taxon>
        <taxon>Dreissenoidea</taxon>
        <taxon>Dreissenidae</taxon>
        <taxon>Dreissena</taxon>
    </lineage>
</organism>
<proteinExistence type="predicted"/>
<comment type="caution">
    <text evidence="1">The sequence shown here is derived from an EMBL/GenBank/DDBJ whole genome shotgun (WGS) entry which is preliminary data.</text>
</comment>
<gene>
    <name evidence="1" type="ORF">DPMN_105047</name>
</gene>
<name>A0A9D4HBL9_DREPO</name>
<reference evidence="1" key="1">
    <citation type="journal article" date="2019" name="bioRxiv">
        <title>The Genome of the Zebra Mussel, Dreissena polymorpha: A Resource for Invasive Species Research.</title>
        <authorList>
            <person name="McCartney M.A."/>
            <person name="Auch B."/>
            <person name="Kono T."/>
            <person name="Mallez S."/>
            <person name="Zhang Y."/>
            <person name="Obille A."/>
            <person name="Becker A."/>
            <person name="Abrahante J.E."/>
            <person name="Garbe J."/>
            <person name="Badalamenti J.P."/>
            <person name="Herman A."/>
            <person name="Mangelson H."/>
            <person name="Liachko I."/>
            <person name="Sullivan S."/>
            <person name="Sone E.D."/>
            <person name="Koren S."/>
            <person name="Silverstein K.A.T."/>
            <person name="Beckman K.B."/>
            <person name="Gohl D.M."/>
        </authorList>
    </citation>
    <scope>NUCLEOTIDE SEQUENCE</scope>
    <source>
        <strain evidence="1">Duluth1</strain>
        <tissue evidence="1">Whole animal</tissue>
    </source>
</reference>
<dbReference type="AlphaFoldDB" id="A0A9D4HBL9"/>
<dbReference type="Proteomes" id="UP000828390">
    <property type="component" value="Unassembled WGS sequence"/>
</dbReference>
<evidence type="ECO:0000313" key="1">
    <source>
        <dbReference type="EMBL" id="KAH3831777.1"/>
    </source>
</evidence>
<accession>A0A9D4HBL9</accession>
<keyword evidence="2" id="KW-1185">Reference proteome</keyword>
<evidence type="ECO:0000313" key="2">
    <source>
        <dbReference type="Proteomes" id="UP000828390"/>
    </source>
</evidence>
<reference evidence="1" key="2">
    <citation type="submission" date="2020-11" db="EMBL/GenBank/DDBJ databases">
        <authorList>
            <person name="McCartney M.A."/>
            <person name="Auch B."/>
            <person name="Kono T."/>
            <person name="Mallez S."/>
            <person name="Becker A."/>
            <person name="Gohl D.M."/>
            <person name="Silverstein K.A.T."/>
            <person name="Koren S."/>
            <person name="Bechman K.B."/>
            <person name="Herman A."/>
            <person name="Abrahante J.E."/>
            <person name="Garbe J."/>
        </authorList>
    </citation>
    <scope>NUCLEOTIDE SEQUENCE</scope>
    <source>
        <strain evidence="1">Duluth1</strain>
        <tissue evidence="1">Whole animal</tissue>
    </source>
</reference>